<protein>
    <submittedName>
        <fullName evidence="1">Uncharacterized protein</fullName>
    </submittedName>
</protein>
<keyword evidence="2" id="KW-1185">Reference proteome</keyword>
<reference evidence="2" key="1">
    <citation type="journal article" date="2022" name="Mol. Ecol. Resour.">
        <title>The genomes of chicory, endive, great burdock and yacon provide insights into Asteraceae palaeo-polyploidization history and plant inulin production.</title>
        <authorList>
            <person name="Fan W."/>
            <person name="Wang S."/>
            <person name="Wang H."/>
            <person name="Wang A."/>
            <person name="Jiang F."/>
            <person name="Liu H."/>
            <person name="Zhao H."/>
            <person name="Xu D."/>
            <person name="Zhang Y."/>
        </authorList>
    </citation>
    <scope>NUCLEOTIDE SEQUENCE [LARGE SCALE GENOMIC DNA]</scope>
    <source>
        <strain evidence="2">cv. Yunnan</strain>
    </source>
</reference>
<reference evidence="1 2" key="2">
    <citation type="journal article" date="2022" name="Mol. Ecol. Resour.">
        <title>The genomes of chicory, endive, great burdock and yacon provide insights into Asteraceae paleo-polyploidization history and plant inulin production.</title>
        <authorList>
            <person name="Fan W."/>
            <person name="Wang S."/>
            <person name="Wang H."/>
            <person name="Wang A."/>
            <person name="Jiang F."/>
            <person name="Liu H."/>
            <person name="Zhao H."/>
            <person name="Xu D."/>
            <person name="Zhang Y."/>
        </authorList>
    </citation>
    <scope>NUCLEOTIDE SEQUENCE [LARGE SCALE GENOMIC DNA]</scope>
    <source>
        <strain evidence="2">cv. Yunnan</strain>
        <tissue evidence="1">Leaves</tissue>
    </source>
</reference>
<sequence length="78" mass="8787">MKSLGSGSCQSSGTLRVRVLGTVFEKITHGIVWAVDNTLRLAYQVMRMNGDAWLARCVTRLIMKIGIPLYFSYDVFMI</sequence>
<evidence type="ECO:0000313" key="1">
    <source>
        <dbReference type="EMBL" id="KAI3683311.1"/>
    </source>
</evidence>
<name>A0ACB8YD25_9ASTR</name>
<organism evidence="1 2">
    <name type="scientific">Smallanthus sonchifolius</name>
    <dbReference type="NCBI Taxonomy" id="185202"/>
    <lineage>
        <taxon>Eukaryota</taxon>
        <taxon>Viridiplantae</taxon>
        <taxon>Streptophyta</taxon>
        <taxon>Embryophyta</taxon>
        <taxon>Tracheophyta</taxon>
        <taxon>Spermatophyta</taxon>
        <taxon>Magnoliopsida</taxon>
        <taxon>eudicotyledons</taxon>
        <taxon>Gunneridae</taxon>
        <taxon>Pentapetalae</taxon>
        <taxon>asterids</taxon>
        <taxon>campanulids</taxon>
        <taxon>Asterales</taxon>
        <taxon>Asteraceae</taxon>
        <taxon>Asteroideae</taxon>
        <taxon>Heliantheae alliance</taxon>
        <taxon>Millerieae</taxon>
        <taxon>Smallanthus</taxon>
    </lineage>
</organism>
<proteinExistence type="predicted"/>
<accession>A0ACB8YD25</accession>
<dbReference type="EMBL" id="CM042045">
    <property type="protein sequence ID" value="KAI3683311.1"/>
    <property type="molecule type" value="Genomic_DNA"/>
</dbReference>
<evidence type="ECO:0000313" key="2">
    <source>
        <dbReference type="Proteomes" id="UP001056120"/>
    </source>
</evidence>
<gene>
    <name evidence="1" type="ORF">L1987_83814</name>
</gene>
<dbReference type="Proteomes" id="UP001056120">
    <property type="component" value="Linkage Group LG28"/>
</dbReference>
<comment type="caution">
    <text evidence="1">The sequence shown here is derived from an EMBL/GenBank/DDBJ whole genome shotgun (WGS) entry which is preliminary data.</text>
</comment>